<evidence type="ECO:0000313" key="1">
    <source>
        <dbReference type="EMBL" id="PZO33997.1"/>
    </source>
</evidence>
<dbReference type="EMBL" id="QBMN01000225">
    <property type="protein sequence ID" value="PZO33997.1"/>
    <property type="molecule type" value="Genomic_DNA"/>
</dbReference>
<proteinExistence type="predicted"/>
<reference evidence="2" key="1">
    <citation type="submission" date="2018-04" db="EMBL/GenBank/DDBJ databases">
        <authorList>
            <person name="Cornet L."/>
        </authorList>
    </citation>
    <scope>NUCLEOTIDE SEQUENCE [LARGE SCALE GENOMIC DNA]</scope>
</reference>
<dbReference type="AlphaFoldDB" id="A0A2W4VRD4"/>
<dbReference type="Proteomes" id="UP000249081">
    <property type="component" value="Unassembled WGS sequence"/>
</dbReference>
<protein>
    <submittedName>
        <fullName evidence="1">Uncharacterized protein</fullName>
    </submittedName>
</protein>
<sequence length="85" mass="9401">MAELILPGSLEFAIALAGIPPVPTWRAEAERTNGETYLICRAGSLGLMEAVTRQEWEEYCNDGELDERQLEIDAHEQALEGVVNV</sequence>
<name>A0A2W4VRD4_9CYAN</name>
<organism evidence="1 2">
    <name type="scientific">Shackletoniella antarctica</name>
    <dbReference type="NCBI Taxonomy" id="268115"/>
    <lineage>
        <taxon>Bacteria</taxon>
        <taxon>Bacillati</taxon>
        <taxon>Cyanobacteriota</taxon>
        <taxon>Cyanophyceae</taxon>
        <taxon>Oculatellales</taxon>
        <taxon>Oculatellaceae</taxon>
        <taxon>Shackletoniella</taxon>
    </lineage>
</organism>
<evidence type="ECO:0000313" key="2">
    <source>
        <dbReference type="Proteomes" id="UP000249081"/>
    </source>
</evidence>
<gene>
    <name evidence="1" type="ORF">DCF17_21105</name>
</gene>
<accession>A0A2W4VRD4</accession>
<reference evidence="1 2" key="2">
    <citation type="submission" date="2018-06" db="EMBL/GenBank/DDBJ databases">
        <title>Metagenomic assembly of (sub)arctic Cyanobacteria and their associated microbiome from non-axenic cultures.</title>
        <authorList>
            <person name="Baurain D."/>
        </authorList>
    </citation>
    <scope>NUCLEOTIDE SEQUENCE [LARGE SCALE GENOMIC DNA]</scope>
    <source>
        <strain evidence="1">ULC041bin1</strain>
    </source>
</reference>
<comment type="caution">
    <text evidence="1">The sequence shown here is derived from an EMBL/GenBank/DDBJ whole genome shotgun (WGS) entry which is preliminary data.</text>
</comment>